<reference evidence="1" key="1">
    <citation type="submission" date="2022-11" db="EMBL/GenBank/DDBJ databases">
        <authorList>
            <person name="Hyden B.L."/>
            <person name="Feng K."/>
            <person name="Yates T."/>
            <person name="Jawdy S."/>
            <person name="Smart L.B."/>
            <person name="Muchero W."/>
        </authorList>
    </citation>
    <scope>NUCLEOTIDE SEQUENCE</scope>
    <source>
        <tissue evidence="1">Shoot tip</tissue>
    </source>
</reference>
<comment type="caution">
    <text evidence="1">The sequence shown here is derived from an EMBL/GenBank/DDBJ whole genome shotgun (WGS) entry which is preliminary data.</text>
</comment>
<reference evidence="1" key="2">
    <citation type="journal article" date="2023" name="Int. J. Mol. Sci.">
        <title>De Novo Assembly and Annotation of 11 Diverse Shrub Willow (Salix) Genomes Reveals Novel Gene Organization in Sex-Linked Regions.</title>
        <authorList>
            <person name="Hyden B."/>
            <person name="Feng K."/>
            <person name="Yates T.B."/>
            <person name="Jawdy S."/>
            <person name="Cereghino C."/>
            <person name="Smart L.B."/>
            <person name="Muchero W."/>
        </authorList>
    </citation>
    <scope>NUCLEOTIDE SEQUENCE</scope>
    <source>
        <tissue evidence="1">Shoot tip</tissue>
    </source>
</reference>
<accession>A0A9Q1A6R5</accession>
<sequence length="73" mass="8555">MGKHVKSPDVAIFPFGYNSSEKLGKRLFFKTFAVEIQVWNRSPQVFPSFGQDRSLDRLINLKETKDFVNYVVW</sequence>
<name>A0A9Q1A6R5_SALPP</name>
<proteinExistence type="predicted"/>
<dbReference type="AlphaFoldDB" id="A0A9Q1A6R5"/>
<evidence type="ECO:0000313" key="1">
    <source>
        <dbReference type="EMBL" id="KAJ6760348.1"/>
    </source>
</evidence>
<evidence type="ECO:0000313" key="2">
    <source>
        <dbReference type="Proteomes" id="UP001151532"/>
    </source>
</evidence>
<keyword evidence="2" id="KW-1185">Reference proteome</keyword>
<organism evidence="1 2">
    <name type="scientific">Salix purpurea</name>
    <name type="common">Purple osier willow</name>
    <dbReference type="NCBI Taxonomy" id="77065"/>
    <lineage>
        <taxon>Eukaryota</taxon>
        <taxon>Viridiplantae</taxon>
        <taxon>Streptophyta</taxon>
        <taxon>Embryophyta</taxon>
        <taxon>Tracheophyta</taxon>
        <taxon>Spermatophyta</taxon>
        <taxon>Magnoliopsida</taxon>
        <taxon>eudicotyledons</taxon>
        <taxon>Gunneridae</taxon>
        <taxon>Pentapetalae</taxon>
        <taxon>rosids</taxon>
        <taxon>fabids</taxon>
        <taxon>Malpighiales</taxon>
        <taxon>Salicaceae</taxon>
        <taxon>Saliceae</taxon>
        <taxon>Salix</taxon>
    </lineage>
</organism>
<gene>
    <name evidence="1" type="ORF">OIU79_025243</name>
</gene>
<dbReference type="EMBL" id="JAPFFK010000006">
    <property type="protein sequence ID" value="KAJ6760348.1"/>
    <property type="molecule type" value="Genomic_DNA"/>
</dbReference>
<dbReference type="Proteomes" id="UP001151532">
    <property type="component" value="Chromosome 15Z"/>
</dbReference>
<protein>
    <submittedName>
        <fullName evidence="1">Uncharacterized protein</fullName>
    </submittedName>
</protein>